<reference evidence="4 5" key="1">
    <citation type="journal article" date="2023" name="Microorganisms">
        <title>Thiorhodovibrio frisius and Trv. litoralis spp. nov., Two Novel Members from a Clade of Fastidious Purple Sulfur Bacteria That Exhibit Unique Red-Shifted Light-Harvesting Capabilities.</title>
        <authorList>
            <person name="Methner A."/>
            <person name="Kuzyk S.B."/>
            <person name="Petersen J."/>
            <person name="Bauer S."/>
            <person name="Brinkmann H."/>
            <person name="Sichau K."/>
            <person name="Wanner G."/>
            <person name="Wolf J."/>
            <person name="Neumann-Schaal M."/>
            <person name="Henke P."/>
            <person name="Tank M."/>
            <person name="Sproer C."/>
            <person name="Bunk B."/>
            <person name="Overmann J."/>
        </authorList>
    </citation>
    <scope>NUCLEOTIDE SEQUENCE [LARGE SCALE GENOMIC DNA]</scope>
    <source>
        <strain evidence="4 5">DSM 6702</strain>
    </source>
</reference>
<proteinExistence type="predicted"/>
<dbReference type="EC" id="2.7.7.65" evidence="1"/>
<sequence>MDLPKRPTNPKGTRALSTITIVDSLAEITRYQDRELLERSLAITLSELFPSETFRLFQIVMVEDRIKAALVAYARDGVIVSELNQDQCQLSEPLLEAVAEAIDSRTVVELPDQRAGITQIVYPLYDKRDDVYGVLLQLTPEPGFNNQRLTYGLLRIYSNYLALLDDSHRDRLTNLLNRETLDTEITKRIIAHAGSRGPEHAKRRNADKTRAWLTLVDIDYFKRINDGWGHLYGDEVLILLARLLEKIFRQEDLLFRYGGEEFVVLFQAPGPDIAQSICERARKTIAEHIFPTVGSVTVSIGATEIRDQDGVSMVIDEADKALYYAKEHGRDQVRFYSDLINSGLIDTKTRANGGGVDFF</sequence>
<evidence type="ECO:0000259" key="3">
    <source>
        <dbReference type="PROSITE" id="PS50887"/>
    </source>
</evidence>
<dbReference type="Gene3D" id="3.30.70.270">
    <property type="match status" value="1"/>
</dbReference>
<dbReference type="RefSeq" id="WP_328984842.1">
    <property type="nucleotide sequence ID" value="NZ_CP121472.1"/>
</dbReference>
<dbReference type="SMART" id="SM00267">
    <property type="entry name" value="GGDEF"/>
    <property type="match status" value="1"/>
</dbReference>
<dbReference type="EMBL" id="CP121472">
    <property type="protein sequence ID" value="WPL19095.1"/>
    <property type="molecule type" value="Genomic_DNA"/>
</dbReference>
<protein>
    <recommendedName>
        <fullName evidence="1">diguanylate cyclase</fullName>
        <ecNumber evidence="1">2.7.7.65</ecNumber>
    </recommendedName>
</protein>
<keyword evidence="4" id="KW-0808">Transferase</keyword>
<dbReference type="InterPro" id="IPR043128">
    <property type="entry name" value="Rev_trsase/Diguanyl_cyclase"/>
</dbReference>
<dbReference type="InterPro" id="IPR050469">
    <property type="entry name" value="Diguanylate_Cyclase"/>
</dbReference>
<evidence type="ECO:0000313" key="4">
    <source>
        <dbReference type="EMBL" id="WPL19095.1"/>
    </source>
</evidence>
<name>A0ABZ0SFD9_9GAMM</name>
<keyword evidence="5" id="KW-1185">Reference proteome</keyword>
<evidence type="ECO:0000256" key="2">
    <source>
        <dbReference type="ARBA" id="ARBA00034247"/>
    </source>
</evidence>
<dbReference type="InterPro" id="IPR000160">
    <property type="entry name" value="GGDEF_dom"/>
</dbReference>
<keyword evidence="4" id="KW-0548">Nucleotidyltransferase</keyword>
<dbReference type="InterPro" id="IPR029787">
    <property type="entry name" value="Nucleotide_cyclase"/>
</dbReference>
<dbReference type="SUPFAM" id="SSF55073">
    <property type="entry name" value="Nucleotide cyclase"/>
    <property type="match status" value="1"/>
</dbReference>
<evidence type="ECO:0000313" key="5">
    <source>
        <dbReference type="Proteomes" id="UP001432180"/>
    </source>
</evidence>
<dbReference type="CDD" id="cd01949">
    <property type="entry name" value="GGDEF"/>
    <property type="match status" value="1"/>
</dbReference>
<dbReference type="PANTHER" id="PTHR45138">
    <property type="entry name" value="REGULATORY COMPONENTS OF SENSORY TRANSDUCTION SYSTEM"/>
    <property type="match status" value="1"/>
</dbReference>
<dbReference type="Proteomes" id="UP001432180">
    <property type="component" value="Chromosome"/>
</dbReference>
<evidence type="ECO:0000256" key="1">
    <source>
        <dbReference type="ARBA" id="ARBA00012528"/>
    </source>
</evidence>
<dbReference type="PANTHER" id="PTHR45138:SF9">
    <property type="entry name" value="DIGUANYLATE CYCLASE DGCM-RELATED"/>
    <property type="match status" value="1"/>
</dbReference>
<organism evidence="4 5">
    <name type="scientific">Thiorhodovibrio winogradskyi</name>
    <dbReference type="NCBI Taxonomy" id="77007"/>
    <lineage>
        <taxon>Bacteria</taxon>
        <taxon>Pseudomonadati</taxon>
        <taxon>Pseudomonadota</taxon>
        <taxon>Gammaproteobacteria</taxon>
        <taxon>Chromatiales</taxon>
        <taxon>Chromatiaceae</taxon>
        <taxon>Thiorhodovibrio</taxon>
    </lineage>
</organism>
<comment type="catalytic activity">
    <reaction evidence="2">
        <text>2 GTP = 3',3'-c-di-GMP + 2 diphosphate</text>
        <dbReference type="Rhea" id="RHEA:24898"/>
        <dbReference type="ChEBI" id="CHEBI:33019"/>
        <dbReference type="ChEBI" id="CHEBI:37565"/>
        <dbReference type="ChEBI" id="CHEBI:58805"/>
        <dbReference type="EC" id="2.7.7.65"/>
    </reaction>
</comment>
<dbReference type="GO" id="GO:0052621">
    <property type="term" value="F:diguanylate cyclase activity"/>
    <property type="evidence" value="ECO:0007669"/>
    <property type="project" value="UniProtKB-EC"/>
</dbReference>
<feature type="domain" description="GGDEF" evidence="3">
    <location>
        <begin position="209"/>
        <end position="338"/>
    </location>
</feature>
<gene>
    <name evidence="4" type="primary">ydaM_7</name>
    <name evidence="4" type="ORF">Thiowin_04199</name>
</gene>
<dbReference type="NCBIfam" id="TIGR00254">
    <property type="entry name" value="GGDEF"/>
    <property type="match status" value="1"/>
</dbReference>
<accession>A0ABZ0SFD9</accession>
<dbReference type="Pfam" id="PF00990">
    <property type="entry name" value="GGDEF"/>
    <property type="match status" value="1"/>
</dbReference>
<dbReference type="PROSITE" id="PS50887">
    <property type="entry name" value="GGDEF"/>
    <property type="match status" value="1"/>
</dbReference>